<organism evidence="1 2">
    <name type="scientific">Mauremys mutica</name>
    <name type="common">yellowpond turtle</name>
    <dbReference type="NCBI Taxonomy" id="74926"/>
    <lineage>
        <taxon>Eukaryota</taxon>
        <taxon>Metazoa</taxon>
        <taxon>Chordata</taxon>
        <taxon>Craniata</taxon>
        <taxon>Vertebrata</taxon>
        <taxon>Euteleostomi</taxon>
        <taxon>Archelosauria</taxon>
        <taxon>Testudinata</taxon>
        <taxon>Testudines</taxon>
        <taxon>Cryptodira</taxon>
        <taxon>Durocryptodira</taxon>
        <taxon>Testudinoidea</taxon>
        <taxon>Geoemydidae</taxon>
        <taxon>Geoemydinae</taxon>
        <taxon>Mauremys</taxon>
    </lineage>
</organism>
<gene>
    <name evidence="1" type="ORF">KIL84_022822</name>
</gene>
<evidence type="ECO:0000313" key="1">
    <source>
        <dbReference type="EMBL" id="KAH1165263.1"/>
    </source>
</evidence>
<comment type="caution">
    <text evidence="1">The sequence shown here is derived from an EMBL/GenBank/DDBJ whole genome shotgun (WGS) entry which is preliminary data.</text>
</comment>
<accession>A0A9D3WQ30</accession>
<sequence>MIPRWVLVNNCPTSKYQPGVEEVNQEISKYVITLGGAEISHSRIIYTSLELFRMDGVHLSDIRSEIFLEDLRQWVDSFLGAQKGEGIDIQADYLRG</sequence>
<name>A0A9D3WQ30_9SAUR</name>
<dbReference type="AlphaFoldDB" id="A0A9D3WQ30"/>
<dbReference type="Proteomes" id="UP000827986">
    <property type="component" value="Unassembled WGS sequence"/>
</dbReference>
<keyword evidence="2" id="KW-1185">Reference proteome</keyword>
<protein>
    <submittedName>
        <fullName evidence="1">Uncharacterized protein</fullName>
    </submittedName>
</protein>
<reference evidence="1" key="1">
    <citation type="submission" date="2021-09" db="EMBL/GenBank/DDBJ databases">
        <title>The genome of Mauremys mutica provides insights into the evolution of semi-aquatic lifestyle.</title>
        <authorList>
            <person name="Gong S."/>
            <person name="Gao Y."/>
        </authorList>
    </citation>
    <scope>NUCLEOTIDE SEQUENCE</scope>
    <source>
        <strain evidence="1">MM-2020</strain>
        <tissue evidence="1">Muscle</tissue>
    </source>
</reference>
<dbReference type="EMBL" id="JAHDVG010000488">
    <property type="protein sequence ID" value="KAH1165263.1"/>
    <property type="molecule type" value="Genomic_DNA"/>
</dbReference>
<evidence type="ECO:0000313" key="2">
    <source>
        <dbReference type="Proteomes" id="UP000827986"/>
    </source>
</evidence>
<proteinExistence type="predicted"/>